<dbReference type="Proteomes" id="UP000195667">
    <property type="component" value="Unassembled WGS sequence"/>
</dbReference>
<dbReference type="PANTHER" id="PTHR10612">
    <property type="entry name" value="APOLIPOPROTEIN D"/>
    <property type="match status" value="1"/>
</dbReference>
<sequence>MRYLISLLLALLTGCTGIPDGIKPVTGFELGRYLGTWHEVARLDHRFERGLSDISAEYSLLGDGGVKVVNSGYNTQKAARESATGKAYFVDGSDVGRLKVSFFGPFYGGYNIIALDKTGYQWVMICGPDRDYLWILSRNPDLDKTTLQQLVSQAKALGFATEKLIFN</sequence>
<dbReference type="InterPro" id="IPR002446">
    <property type="entry name" value="Lipocalin_bac"/>
</dbReference>
<dbReference type="InterPro" id="IPR012674">
    <property type="entry name" value="Calycin"/>
</dbReference>
<dbReference type="RefSeq" id="WP_087145095.1">
    <property type="nucleotide sequence ID" value="NZ_FUKI01000165.1"/>
</dbReference>
<dbReference type="EMBL" id="FUKI01000165">
    <property type="protein sequence ID" value="SJM96160.1"/>
    <property type="molecule type" value="Genomic_DNA"/>
</dbReference>
<dbReference type="Pfam" id="PF08212">
    <property type="entry name" value="Lipocalin_2"/>
    <property type="match status" value="1"/>
</dbReference>
<evidence type="ECO:0000256" key="2">
    <source>
        <dbReference type="PIRNR" id="PIRNR036893"/>
    </source>
</evidence>
<keyword evidence="2" id="KW-0446">Lipid-binding</keyword>
<accession>A0A1R4HJT7</accession>
<keyword evidence="2" id="KW-0472">Membrane</keyword>
<name>A0A1R4HJT7_9GAMM</name>
<evidence type="ECO:0000313" key="4">
    <source>
        <dbReference type="EMBL" id="SJM96160.1"/>
    </source>
</evidence>
<dbReference type="SUPFAM" id="SSF50814">
    <property type="entry name" value="Lipocalins"/>
    <property type="match status" value="1"/>
</dbReference>
<dbReference type="AlphaFoldDB" id="A0A1R4HJT7"/>
<comment type="function">
    <text evidence="2">Involved in the storage or transport of lipids necessary for membrane maintenance under stressful conditions. Displays a binding preference for lysophospholipids.</text>
</comment>
<dbReference type="PANTHER" id="PTHR10612:SF34">
    <property type="entry name" value="APOLIPOPROTEIN D"/>
    <property type="match status" value="1"/>
</dbReference>
<keyword evidence="5" id="KW-1185">Reference proteome</keyword>
<protein>
    <recommendedName>
        <fullName evidence="2">Outer membrane lipoprotein Blc</fullName>
    </recommendedName>
</protein>
<comment type="subcellular location">
    <subcellularLocation>
        <location evidence="2">Cell outer membrane</location>
    </subcellularLocation>
</comment>
<evidence type="ECO:0000256" key="1">
    <source>
        <dbReference type="ARBA" id="ARBA00006889"/>
    </source>
</evidence>
<dbReference type="InterPro" id="IPR022272">
    <property type="entry name" value="Lipocalin_CS"/>
</dbReference>
<comment type="similarity">
    <text evidence="1 2">Belongs to the calycin superfamily. Lipocalin family.</text>
</comment>
<comment type="subunit">
    <text evidence="2">Homodimer.</text>
</comment>
<proteinExistence type="inferred from homology"/>
<keyword evidence="2" id="KW-0998">Cell outer membrane</keyword>
<feature type="domain" description="Lipocalin/cytosolic fatty-acid binding" evidence="3">
    <location>
        <begin position="29"/>
        <end position="166"/>
    </location>
</feature>
<gene>
    <name evidence="4" type="primary">blc</name>
    <name evidence="4" type="ORF">CRENPOLYSF1_850046</name>
</gene>
<dbReference type="InterPro" id="IPR000566">
    <property type="entry name" value="Lipocln_cytosolic_FA-bd_dom"/>
</dbReference>
<evidence type="ECO:0000313" key="5">
    <source>
        <dbReference type="Proteomes" id="UP000195667"/>
    </source>
</evidence>
<dbReference type="GO" id="GO:0008289">
    <property type="term" value="F:lipid binding"/>
    <property type="evidence" value="ECO:0007669"/>
    <property type="project" value="UniProtKB-UniRule"/>
</dbReference>
<dbReference type="OrthoDB" id="9793905at2"/>
<organism evidence="4 5">
    <name type="scientific">Crenothrix polyspora</name>
    <dbReference type="NCBI Taxonomy" id="360316"/>
    <lineage>
        <taxon>Bacteria</taxon>
        <taxon>Pseudomonadati</taxon>
        <taxon>Pseudomonadota</taxon>
        <taxon>Gammaproteobacteria</taxon>
        <taxon>Methylococcales</taxon>
        <taxon>Crenotrichaceae</taxon>
        <taxon>Crenothrix</taxon>
    </lineage>
</organism>
<reference evidence="5" key="1">
    <citation type="submission" date="2017-02" db="EMBL/GenBank/DDBJ databases">
        <authorList>
            <person name="Daims H."/>
        </authorList>
    </citation>
    <scope>NUCLEOTIDE SEQUENCE [LARGE SCALE GENOMIC DNA]</scope>
</reference>
<dbReference type="GO" id="GO:0009279">
    <property type="term" value="C:cell outer membrane"/>
    <property type="evidence" value="ECO:0007669"/>
    <property type="project" value="UniProtKB-SubCell"/>
</dbReference>
<dbReference type="PIRSF" id="PIRSF036893">
    <property type="entry name" value="Lipocalin_ApoD"/>
    <property type="match status" value="1"/>
</dbReference>
<dbReference type="PROSITE" id="PS51257">
    <property type="entry name" value="PROKAR_LIPOPROTEIN"/>
    <property type="match status" value="1"/>
</dbReference>
<dbReference type="PROSITE" id="PS00213">
    <property type="entry name" value="LIPOCALIN"/>
    <property type="match status" value="1"/>
</dbReference>
<dbReference type="PRINTS" id="PR01171">
    <property type="entry name" value="BCTLIPOCALIN"/>
</dbReference>
<dbReference type="Gene3D" id="2.40.128.20">
    <property type="match status" value="1"/>
</dbReference>
<keyword evidence="2 4" id="KW-0449">Lipoprotein</keyword>
<dbReference type="GO" id="GO:0006950">
    <property type="term" value="P:response to stress"/>
    <property type="evidence" value="ECO:0007669"/>
    <property type="project" value="UniProtKB-ARBA"/>
</dbReference>
<dbReference type="InterPro" id="IPR022271">
    <property type="entry name" value="Lipocalin_ApoD"/>
</dbReference>
<evidence type="ECO:0000259" key="3">
    <source>
        <dbReference type="Pfam" id="PF08212"/>
    </source>
</evidence>
<dbReference type="InterPro" id="IPR047202">
    <property type="entry name" value="Lipocalin_Blc-like_dom"/>
</dbReference>
<dbReference type="CDD" id="cd19438">
    <property type="entry name" value="lipocalin_Blc-like"/>
    <property type="match status" value="1"/>
</dbReference>